<dbReference type="GO" id="GO:0042744">
    <property type="term" value="P:hydrogen peroxide catabolic process"/>
    <property type="evidence" value="ECO:0007669"/>
    <property type="project" value="TreeGrafter"/>
</dbReference>
<dbReference type="GO" id="GO:0008379">
    <property type="term" value="F:thioredoxin peroxidase activity"/>
    <property type="evidence" value="ECO:0007669"/>
    <property type="project" value="InterPro"/>
</dbReference>
<dbReference type="GO" id="GO:0045454">
    <property type="term" value="P:cell redox homeostasis"/>
    <property type="evidence" value="ECO:0007669"/>
    <property type="project" value="TreeGrafter"/>
</dbReference>
<feature type="active site" description="Cysteine sulfenic acid (-SOH) intermediate" evidence="4">
    <location>
        <position position="147"/>
    </location>
</feature>
<feature type="domain" description="Redoxin" evidence="6">
    <location>
        <begin position="139"/>
        <end position="250"/>
    </location>
</feature>
<gene>
    <name evidence="7" type="ORF">POTOM_058968</name>
</gene>
<dbReference type="GO" id="GO:0005739">
    <property type="term" value="C:mitochondrion"/>
    <property type="evidence" value="ECO:0007669"/>
    <property type="project" value="TreeGrafter"/>
</dbReference>
<keyword evidence="5" id="KW-0676">Redox-active center</keyword>
<dbReference type="PANTHER" id="PTHR10430:SF34">
    <property type="entry name" value="PEROXIREDOXIN-2F, MITOCHONDRIAL"/>
    <property type="match status" value="1"/>
</dbReference>
<keyword evidence="3 5" id="KW-0560">Oxidoreductase</keyword>
<accession>A0A8X7XS57</accession>
<keyword evidence="8" id="KW-1185">Reference proteome</keyword>
<dbReference type="PANTHER" id="PTHR10430">
    <property type="entry name" value="PEROXIREDOXIN"/>
    <property type="match status" value="1"/>
</dbReference>
<dbReference type="AlphaFoldDB" id="A0A8X7XS57"/>
<evidence type="ECO:0000256" key="5">
    <source>
        <dbReference type="RuleBase" id="RU366011"/>
    </source>
</evidence>
<comment type="catalytic activity">
    <reaction evidence="5">
        <text>[glutaredoxin]-dithiol + a hydroperoxide = [glutaredoxin]-disulfide + an alcohol + H2O</text>
        <dbReference type="Rhea" id="RHEA:62624"/>
        <dbReference type="Rhea" id="RHEA-COMP:10729"/>
        <dbReference type="Rhea" id="RHEA-COMP:10730"/>
        <dbReference type="ChEBI" id="CHEBI:15377"/>
        <dbReference type="ChEBI" id="CHEBI:29950"/>
        <dbReference type="ChEBI" id="CHEBI:30879"/>
        <dbReference type="ChEBI" id="CHEBI:35924"/>
        <dbReference type="ChEBI" id="CHEBI:50058"/>
    </reaction>
</comment>
<keyword evidence="2 5" id="KW-0049">Antioxidant</keyword>
<dbReference type="InterPro" id="IPR037944">
    <property type="entry name" value="PRX5-like"/>
</dbReference>
<evidence type="ECO:0000256" key="2">
    <source>
        <dbReference type="ARBA" id="ARBA00022862"/>
    </source>
</evidence>
<evidence type="ECO:0000313" key="8">
    <source>
        <dbReference type="Proteomes" id="UP000886885"/>
    </source>
</evidence>
<dbReference type="CDD" id="cd03013">
    <property type="entry name" value="PRX5_like"/>
    <property type="match status" value="1"/>
</dbReference>
<dbReference type="Proteomes" id="UP000886885">
    <property type="component" value="Chromosome 19D"/>
</dbReference>
<evidence type="ECO:0000259" key="6">
    <source>
        <dbReference type="Pfam" id="PF08534"/>
    </source>
</evidence>
<keyword evidence="1 5" id="KW-0575">Peroxidase</keyword>
<name>A0A8X7XS57_POPTO</name>
<dbReference type="EC" id="1.11.1.25" evidence="5"/>
<comment type="similarity">
    <text evidence="5">Belongs to the peroxiredoxin family. Prx5 subfamily.</text>
</comment>
<dbReference type="Pfam" id="PF08534">
    <property type="entry name" value="Redoxin"/>
    <property type="match status" value="1"/>
</dbReference>
<evidence type="ECO:0000256" key="4">
    <source>
        <dbReference type="PIRSR" id="PIRSR637944-1"/>
    </source>
</evidence>
<proteinExistence type="inferred from homology"/>
<dbReference type="OrthoDB" id="1882547at2759"/>
<comment type="function">
    <text evidence="5">Thiol-specific peroxidase that catalyzes the reduction of hydrogen peroxide and organic hydroperoxides to water and alcohols, respectively. Plays a role in cell protection against oxidative stress by detoxifying peroxides.</text>
</comment>
<dbReference type="GO" id="GO:0034599">
    <property type="term" value="P:cellular response to oxidative stress"/>
    <property type="evidence" value="ECO:0007669"/>
    <property type="project" value="InterPro"/>
</dbReference>
<evidence type="ECO:0000256" key="1">
    <source>
        <dbReference type="ARBA" id="ARBA00022559"/>
    </source>
</evidence>
<sequence length="259" mass="28186">MAYAILKRTNPSCLLKSMADSLGIIGGSWRSYAKVAVGTDIVSAAPGVSLQKSRTWDEGVSSKFSTTPLKDIFKGKKVVIFGLPDPTAHNQWLSSLGIKDEVAAFVLSMMLLSQGYCTFPFGMIDMKLEAKMIVVSTQTLGAYTGVCSQQHVPSYKNIIDKFKAKGIDSVICVAVNDPYTMNAWAEKLQAKDAIEFYGDFDGSLHKSLELNKDLSVALLGHRSERWSAYVEDGKVKVLNVEEAPSDFKVSGGEVILGQI</sequence>
<comment type="caution">
    <text evidence="7">The sequence shown here is derived from an EMBL/GenBank/DDBJ whole genome shotgun (WGS) entry which is preliminary data.</text>
</comment>
<protein>
    <recommendedName>
        <fullName evidence="5">Glutaredoxin-dependent peroxiredoxin</fullName>
        <ecNumber evidence="5">1.11.1.25</ecNumber>
    </recommendedName>
</protein>
<evidence type="ECO:0000256" key="3">
    <source>
        <dbReference type="ARBA" id="ARBA00023002"/>
    </source>
</evidence>
<dbReference type="InterPro" id="IPR013740">
    <property type="entry name" value="Redoxin"/>
</dbReference>
<organism evidence="7 8">
    <name type="scientific">Populus tomentosa</name>
    <name type="common">Chinese white poplar</name>
    <dbReference type="NCBI Taxonomy" id="118781"/>
    <lineage>
        <taxon>Eukaryota</taxon>
        <taxon>Viridiplantae</taxon>
        <taxon>Streptophyta</taxon>
        <taxon>Embryophyta</taxon>
        <taxon>Tracheophyta</taxon>
        <taxon>Spermatophyta</taxon>
        <taxon>Magnoliopsida</taxon>
        <taxon>eudicotyledons</taxon>
        <taxon>Gunneridae</taxon>
        <taxon>Pentapetalae</taxon>
        <taxon>rosids</taxon>
        <taxon>fabids</taxon>
        <taxon>Malpighiales</taxon>
        <taxon>Salicaceae</taxon>
        <taxon>Saliceae</taxon>
        <taxon>Populus</taxon>
    </lineage>
</organism>
<evidence type="ECO:0000313" key="7">
    <source>
        <dbReference type="EMBL" id="KAG6737446.1"/>
    </source>
</evidence>
<reference evidence="7" key="1">
    <citation type="journal article" date="2020" name="bioRxiv">
        <title>Hybrid origin of Populus tomentosa Carr. identified through genome sequencing and phylogenomic analysis.</title>
        <authorList>
            <person name="An X."/>
            <person name="Gao K."/>
            <person name="Chen Z."/>
            <person name="Li J."/>
            <person name="Yang X."/>
            <person name="Yang X."/>
            <person name="Zhou J."/>
            <person name="Guo T."/>
            <person name="Zhao T."/>
            <person name="Huang S."/>
            <person name="Miao D."/>
            <person name="Khan W.U."/>
            <person name="Rao P."/>
            <person name="Ye M."/>
            <person name="Lei B."/>
            <person name="Liao W."/>
            <person name="Wang J."/>
            <person name="Ji L."/>
            <person name="Li Y."/>
            <person name="Guo B."/>
            <person name="Mustafa N.S."/>
            <person name="Li S."/>
            <person name="Yun Q."/>
            <person name="Keller S.R."/>
            <person name="Mao J."/>
            <person name="Zhang R."/>
            <person name="Strauss S.H."/>
        </authorList>
    </citation>
    <scope>NUCLEOTIDE SEQUENCE</scope>
    <source>
        <strain evidence="7">GM15</strain>
        <tissue evidence="7">Leaf</tissue>
    </source>
</reference>
<dbReference type="EMBL" id="JAAWWB010000038">
    <property type="protein sequence ID" value="KAG6737446.1"/>
    <property type="molecule type" value="Genomic_DNA"/>
</dbReference>